<dbReference type="Proteomes" id="UP000286715">
    <property type="component" value="Unassembled WGS sequence"/>
</dbReference>
<evidence type="ECO:0000256" key="10">
    <source>
        <dbReference type="ARBA" id="ARBA00023201"/>
    </source>
</evidence>
<evidence type="ECO:0000256" key="11">
    <source>
        <dbReference type="RuleBase" id="RU362091"/>
    </source>
</evidence>
<evidence type="ECO:0000256" key="8">
    <source>
        <dbReference type="ARBA" id="ARBA00023065"/>
    </source>
</evidence>
<keyword evidence="3" id="KW-0813">Transport</keyword>
<evidence type="ECO:0000256" key="9">
    <source>
        <dbReference type="ARBA" id="ARBA00023136"/>
    </source>
</evidence>
<dbReference type="PROSITE" id="PS50283">
    <property type="entry name" value="NA_SOLUT_SYMP_3"/>
    <property type="match status" value="1"/>
</dbReference>
<name>A0A401XLJ1_9FLAO</name>
<organism evidence="13 14">
    <name type="scientific">Thermaurantimonas aggregans</name>
    <dbReference type="NCBI Taxonomy" id="2173829"/>
    <lineage>
        <taxon>Bacteria</taxon>
        <taxon>Pseudomonadati</taxon>
        <taxon>Bacteroidota</taxon>
        <taxon>Flavobacteriia</taxon>
        <taxon>Flavobacteriales</taxon>
        <taxon>Schleiferiaceae</taxon>
        <taxon>Thermaurantimonas</taxon>
    </lineage>
</organism>
<feature type="transmembrane region" description="Helical" evidence="12">
    <location>
        <begin position="178"/>
        <end position="198"/>
    </location>
</feature>
<feature type="transmembrane region" description="Helical" evidence="12">
    <location>
        <begin position="270"/>
        <end position="295"/>
    </location>
</feature>
<keyword evidence="7" id="KW-0915">Sodium</keyword>
<feature type="transmembrane region" description="Helical" evidence="12">
    <location>
        <begin position="500"/>
        <end position="518"/>
    </location>
</feature>
<evidence type="ECO:0000256" key="2">
    <source>
        <dbReference type="ARBA" id="ARBA00006434"/>
    </source>
</evidence>
<evidence type="ECO:0000313" key="13">
    <source>
        <dbReference type="EMBL" id="GCD77887.1"/>
    </source>
</evidence>
<proteinExistence type="inferred from homology"/>
<keyword evidence="6 12" id="KW-1133">Transmembrane helix</keyword>
<feature type="transmembrane region" description="Helical" evidence="12">
    <location>
        <begin position="382"/>
        <end position="404"/>
    </location>
</feature>
<feature type="transmembrane region" description="Helical" evidence="12">
    <location>
        <begin position="230"/>
        <end position="249"/>
    </location>
</feature>
<protein>
    <submittedName>
        <fullName evidence="13">Sodium:solute symporter</fullName>
    </submittedName>
</protein>
<accession>A0A401XLJ1</accession>
<dbReference type="RefSeq" id="WP_124397951.1">
    <property type="nucleotide sequence ID" value="NZ_BHZE01000012.1"/>
</dbReference>
<keyword evidence="8" id="KW-0406">Ion transport</keyword>
<evidence type="ECO:0000256" key="3">
    <source>
        <dbReference type="ARBA" id="ARBA00022448"/>
    </source>
</evidence>
<feature type="transmembrane region" description="Helical" evidence="12">
    <location>
        <begin position="112"/>
        <end position="132"/>
    </location>
</feature>
<dbReference type="PANTHER" id="PTHR42985:SF40">
    <property type="entry name" value="LD47995P-RELATED"/>
    <property type="match status" value="1"/>
</dbReference>
<dbReference type="GO" id="GO:0005886">
    <property type="term" value="C:plasma membrane"/>
    <property type="evidence" value="ECO:0007669"/>
    <property type="project" value="UniProtKB-SubCell"/>
</dbReference>
<evidence type="ECO:0000313" key="14">
    <source>
        <dbReference type="Proteomes" id="UP000286715"/>
    </source>
</evidence>
<evidence type="ECO:0000256" key="1">
    <source>
        <dbReference type="ARBA" id="ARBA00004651"/>
    </source>
</evidence>
<dbReference type="InterPro" id="IPR038377">
    <property type="entry name" value="Na/Glc_symporter_sf"/>
</dbReference>
<dbReference type="AlphaFoldDB" id="A0A401XLJ1"/>
<dbReference type="GO" id="GO:0006814">
    <property type="term" value="P:sodium ion transport"/>
    <property type="evidence" value="ECO:0007669"/>
    <property type="project" value="UniProtKB-KW"/>
</dbReference>
<dbReference type="InterPro" id="IPR051163">
    <property type="entry name" value="Sodium:Solute_Symporter_SSF"/>
</dbReference>
<keyword evidence="14" id="KW-1185">Reference proteome</keyword>
<dbReference type="CDD" id="cd11494">
    <property type="entry name" value="SLC5sbd_NIS-like_u2"/>
    <property type="match status" value="1"/>
</dbReference>
<comment type="similarity">
    <text evidence="2 11">Belongs to the sodium:solute symporter (SSF) (TC 2.A.21) family.</text>
</comment>
<evidence type="ECO:0000256" key="6">
    <source>
        <dbReference type="ARBA" id="ARBA00022989"/>
    </source>
</evidence>
<evidence type="ECO:0000256" key="5">
    <source>
        <dbReference type="ARBA" id="ARBA00022692"/>
    </source>
</evidence>
<feature type="transmembrane region" description="Helical" evidence="12">
    <location>
        <begin position="446"/>
        <end position="465"/>
    </location>
</feature>
<evidence type="ECO:0000256" key="4">
    <source>
        <dbReference type="ARBA" id="ARBA00022475"/>
    </source>
</evidence>
<keyword evidence="5 12" id="KW-0812">Transmembrane</keyword>
<feature type="transmembrane region" description="Helical" evidence="12">
    <location>
        <begin position="471"/>
        <end position="493"/>
    </location>
</feature>
<feature type="transmembrane region" description="Helical" evidence="12">
    <location>
        <begin position="73"/>
        <end position="91"/>
    </location>
</feature>
<evidence type="ECO:0000256" key="12">
    <source>
        <dbReference type="SAM" id="Phobius"/>
    </source>
</evidence>
<feature type="transmembrane region" description="Helical" evidence="12">
    <location>
        <begin position="42"/>
        <end position="61"/>
    </location>
</feature>
<dbReference type="InterPro" id="IPR001734">
    <property type="entry name" value="Na/solute_symporter"/>
</dbReference>
<comment type="subcellular location">
    <subcellularLocation>
        <location evidence="1">Cell membrane</location>
        <topology evidence="1">Multi-pass membrane protein</topology>
    </subcellularLocation>
</comment>
<dbReference type="GO" id="GO:0015293">
    <property type="term" value="F:symporter activity"/>
    <property type="evidence" value="ECO:0007669"/>
    <property type="project" value="TreeGrafter"/>
</dbReference>
<feature type="transmembrane region" description="Helical" evidence="12">
    <location>
        <begin position="138"/>
        <end position="166"/>
    </location>
</feature>
<dbReference type="OrthoDB" id="9803597at2"/>
<sequence length="555" mass="62326">MNWIDWLVVIASIGFIAGYGIWHTRRVASTVEFLKGGDDRWWSVGLSVMATQASAITFLSAPGLGFESGLRFAQFYFGLPLAVWFISRFFIDPYYRSRVITAYEFLEHRFDLRVRLFTAFLFLLQRGMAAGITVYAPAIVLCVLFGWDLATTCIVIGLVVIAYTVSGGTKAVSVTHRWQMGIIFLSLFIVFGILIVRLSQLTDITLLWQAARGSGRLDVLDWRFDLSTRYTVWSGLLGGFFLSLSYFGTDQSQVQRYLAGTDVRVARRGLYFNAVLKIPMQLFILLIGVIVWMFFLVEGQPLVFNPLLRQEVATIDAPVLQELQGRFEYLQNDLKSSLKQKSAISAAEVSYKAHELQSCRNQYLQEFKKSTGKEPPKDTNFIFLHFVVHYLPHGLIGLVIVMVLSAAMSSTAGELNALATTTMVDYIERLGISAPDSRWKLPLTRLITLLWGLLAIAFSIAASLFDNLIEMVNIIGSLFYGTILGVFLVAFFVRKTTSRFLLATAILAQVGILVLHFFKDALPTLQVEYLWYNLFAAVFIYLTNAAYAVLVAKGN</sequence>
<feature type="transmembrane region" description="Helical" evidence="12">
    <location>
        <begin position="6"/>
        <end position="22"/>
    </location>
</feature>
<comment type="caution">
    <text evidence="13">The sequence shown here is derived from an EMBL/GenBank/DDBJ whole genome shotgun (WGS) entry which is preliminary data.</text>
</comment>
<dbReference type="Gene3D" id="1.20.1730.10">
    <property type="entry name" value="Sodium/glucose cotransporter"/>
    <property type="match status" value="1"/>
</dbReference>
<keyword evidence="10" id="KW-0739">Sodium transport</keyword>
<feature type="transmembrane region" description="Helical" evidence="12">
    <location>
        <begin position="530"/>
        <end position="552"/>
    </location>
</feature>
<dbReference type="Pfam" id="PF00474">
    <property type="entry name" value="SSF"/>
    <property type="match status" value="2"/>
</dbReference>
<dbReference type="PANTHER" id="PTHR42985">
    <property type="entry name" value="SODIUM-COUPLED MONOCARBOXYLATE TRANSPORTER"/>
    <property type="match status" value="1"/>
</dbReference>
<evidence type="ECO:0000256" key="7">
    <source>
        <dbReference type="ARBA" id="ARBA00023053"/>
    </source>
</evidence>
<dbReference type="EMBL" id="BHZE01000012">
    <property type="protein sequence ID" value="GCD77887.1"/>
    <property type="molecule type" value="Genomic_DNA"/>
</dbReference>
<keyword evidence="9 12" id="KW-0472">Membrane</keyword>
<keyword evidence="4" id="KW-1003">Cell membrane</keyword>
<gene>
    <name evidence="13" type="ORF">JCM31826_13690</name>
</gene>
<reference evidence="13 14" key="1">
    <citation type="submission" date="2018-11" db="EMBL/GenBank/DDBJ databases">
        <title>Schleiferia aggregans sp. nov., a moderately thermophilic heterotrophic bacterium isolated from microbial mats at a terrestrial hot spring.</title>
        <authorList>
            <person name="Iino T."/>
            <person name="Ohkuma M."/>
            <person name="Haruta S."/>
        </authorList>
    </citation>
    <scope>NUCLEOTIDE SEQUENCE [LARGE SCALE GENOMIC DNA]</scope>
    <source>
        <strain evidence="13 14">LA</strain>
    </source>
</reference>